<organism evidence="1 2">
    <name type="scientific">Pisolithus tinctorius Marx 270</name>
    <dbReference type="NCBI Taxonomy" id="870435"/>
    <lineage>
        <taxon>Eukaryota</taxon>
        <taxon>Fungi</taxon>
        <taxon>Dikarya</taxon>
        <taxon>Basidiomycota</taxon>
        <taxon>Agaricomycotina</taxon>
        <taxon>Agaricomycetes</taxon>
        <taxon>Agaricomycetidae</taxon>
        <taxon>Boletales</taxon>
        <taxon>Sclerodermatineae</taxon>
        <taxon>Pisolithaceae</taxon>
        <taxon>Pisolithus</taxon>
    </lineage>
</organism>
<dbReference type="EMBL" id="KN832096">
    <property type="protein sequence ID" value="KIN94487.1"/>
    <property type="molecule type" value="Genomic_DNA"/>
</dbReference>
<dbReference type="Proteomes" id="UP000054217">
    <property type="component" value="Unassembled WGS sequence"/>
</dbReference>
<dbReference type="OrthoDB" id="2688706at2759"/>
<protein>
    <submittedName>
        <fullName evidence="1">Uncharacterized protein</fullName>
    </submittedName>
</protein>
<gene>
    <name evidence="1" type="ORF">M404DRAFT_1008282</name>
</gene>
<reference evidence="2" key="2">
    <citation type="submission" date="2015-01" db="EMBL/GenBank/DDBJ databases">
        <title>Evolutionary Origins and Diversification of the Mycorrhizal Mutualists.</title>
        <authorList>
            <consortium name="DOE Joint Genome Institute"/>
            <consortium name="Mycorrhizal Genomics Consortium"/>
            <person name="Kohler A."/>
            <person name="Kuo A."/>
            <person name="Nagy L.G."/>
            <person name="Floudas D."/>
            <person name="Copeland A."/>
            <person name="Barry K.W."/>
            <person name="Cichocki N."/>
            <person name="Veneault-Fourrey C."/>
            <person name="LaButti K."/>
            <person name="Lindquist E.A."/>
            <person name="Lipzen A."/>
            <person name="Lundell T."/>
            <person name="Morin E."/>
            <person name="Murat C."/>
            <person name="Riley R."/>
            <person name="Ohm R."/>
            <person name="Sun H."/>
            <person name="Tunlid A."/>
            <person name="Henrissat B."/>
            <person name="Grigoriev I.V."/>
            <person name="Hibbett D.S."/>
            <person name="Martin F."/>
        </authorList>
    </citation>
    <scope>NUCLEOTIDE SEQUENCE [LARGE SCALE GENOMIC DNA]</scope>
    <source>
        <strain evidence="2">Marx 270</strain>
    </source>
</reference>
<dbReference type="PANTHER" id="PTHR10622:SF10">
    <property type="entry name" value="HET DOMAIN-CONTAINING PROTEIN"/>
    <property type="match status" value="1"/>
</dbReference>
<dbReference type="PANTHER" id="PTHR10622">
    <property type="entry name" value="HET DOMAIN-CONTAINING PROTEIN"/>
    <property type="match status" value="1"/>
</dbReference>
<accession>A0A0C3IBQ4</accession>
<dbReference type="AlphaFoldDB" id="A0A0C3IBQ4"/>
<keyword evidence="2" id="KW-1185">Reference proteome</keyword>
<name>A0A0C3IBQ4_PISTI</name>
<dbReference type="HOGENOM" id="CLU_2365328_0_0_1"/>
<sequence>SSNHKTDAVIAKELESSTGIASRFLTDFSPGMGDAHSRFLWASSRRTSRSEDIAYSHFGLFNIHLPVLYGEPAETARAVFSQKSYHGLAKSWFWIG</sequence>
<evidence type="ECO:0000313" key="2">
    <source>
        <dbReference type="Proteomes" id="UP000054217"/>
    </source>
</evidence>
<feature type="non-terminal residue" evidence="1">
    <location>
        <position position="1"/>
    </location>
</feature>
<dbReference type="InParanoid" id="A0A0C3IBQ4"/>
<dbReference type="STRING" id="870435.A0A0C3IBQ4"/>
<proteinExistence type="predicted"/>
<reference evidence="1 2" key="1">
    <citation type="submission" date="2014-04" db="EMBL/GenBank/DDBJ databases">
        <authorList>
            <consortium name="DOE Joint Genome Institute"/>
            <person name="Kuo A."/>
            <person name="Kohler A."/>
            <person name="Costa M.D."/>
            <person name="Nagy L.G."/>
            <person name="Floudas D."/>
            <person name="Copeland A."/>
            <person name="Barry K.W."/>
            <person name="Cichocki N."/>
            <person name="Veneault-Fourrey C."/>
            <person name="LaButti K."/>
            <person name="Lindquist E.A."/>
            <person name="Lipzen A."/>
            <person name="Lundell T."/>
            <person name="Morin E."/>
            <person name="Murat C."/>
            <person name="Sun H."/>
            <person name="Tunlid A."/>
            <person name="Henrissat B."/>
            <person name="Grigoriev I.V."/>
            <person name="Hibbett D.S."/>
            <person name="Martin F."/>
            <person name="Nordberg H.P."/>
            <person name="Cantor M.N."/>
            <person name="Hua S.X."/>
        </authorList>
    </citation>
    <scope>NUCLEOTIDE SEQUENCE [LARGE SCALE GENOMIC DNA]</scope>
    <source>
        <strain evidence="1 2">Marx 270</strain>
    </source>
</reference>
<evidence type="ECO:0000313" key="1">
    <source>
        <dbReference type="EMBL" id="KIN94487.1"/>
    </source>
</evidence>